<dbReference type="PANTHER" id="PTHR34075">
    <property type="entry name" value="BLR3430 PROTEIN"/>
    <property type="match status" value="1"/>
</dbReference>
<dbReference type="InterPro" id="IPR052513">
    <property type="entry name" value="Thioester_dehydratase-like"/>
</dbReference>
<dbReference type="SUPFAM" id="SSF50249">
    <property type="entry name" value="Nucleic acid-binding proteins"/>
    <property type="match status" value="1"/>
</dbReference>
<dbReference type="InterPro" id="IPR012340">
    <property type="entry name" value="NA-bd_OB-fold"/>
</dbReference>
<gene>
    <name evidence="3" type="ORF">FOB72_31075</name>
</gene>
<dbReference type="Proteomes" id="UP000322822">
    <property type="component" value="Chromosome 2"/>
</dbReference>
<feature type="domain" description="ChsH2 C-terminal OB-fold" evidence="1">
    <location>
        <begin position="53"/>
        <end position="109"/>
    </location>
</feature>
<dbReference type="AlphaFoldDB" id="A0A5P2HGX9"/>
<protein>
    <submittedName>
        <fullName evidence="3">DNA-binding protein</fullName>
    </submittedName>
</protein>
<dbReference type="Pfam" id="PF12172">
    <property type="entry name" value="zf-ChsH2"/>
    <property type="match status" value="1"/>
</dbReference>
<accession>A0A5P2HGX9</accession>
<dbReference type="PANTHER" id="PTHR34075:SF5">
    <property type="entry name" value="BLR3430 PROTEIN"/>
    <property type="match status" value="1"/>
</dbReference>
<name>A0A5P2HGX9_9BURK</name>
<sequence length="128" mass="14177">MNRTEETTTSADARYFGRLAEGVFEIPRCRACDRFHFFPRVVCPFCGADDLQWVAPSGYGRVYSTTVVRGKERSHNVSLVDLDEGPRLMSRVVDIDPGEVKIGARVKARIGREGDEALLEFVPAGGAQ</sequence>
<evidence type="ECO:0000259" key="1">
    <source>
        <dbReference type="Pfam" id="PF01796"/>
    </source>
</evidence>
<dbReference type="InterPro" id="IPR022002">
    <property type="entry name" value="ChsH2_Znr"/>
</dbReference>
<reference evidence="3 4" key="1">
    <citation type="submission" date="2019-09" db="EMBL/GenBank/DDBJ databases">
        <title>FDA dAtabase for Regulatory Grade micrObial Sequences (FDA-ARGOS): Supporting development and validation of Infectious Disease Dx tests.</title>
        <authorList>
            <person name="Sciortino C."/>
            <person name="Tallon L."/>
            <person name="Sadzewicz L."/>
            <person name="Vavikolanu K."/>
            <person name="Mehta A."/>
            <person name="Aluvathingal J."/>
            <person name="Nadendla S."/>
            <person name="Nandy P."/>
            <person name="Geyer C."/>
            <person name="Yan Y."/>
            <person name="Sichtig H."/>
        </authorList>
    </citation>
    <scope>NUCLEOTIDE SEQUENCE [LARGE SCALE GENOMIC DNA]</scope>
    <source>
        <strain evidence="3 4">FDAARGOS_664</strain>
    </source>
</reference>
<organism evidence="3 4">
    <name type="scientific">Cupriavidus pauculus</name>
    <dbReference type="NCBI Taxonomy" id="82633"/>
    <lineage>
        <taxon>Bacteria</taxon>
        <taxon>Pseudomonadati</taxon>
        <taxon>Pseudomonadota</taxon>
        <taxon>Betaproteobacteria</taxon>
        <taxon>Burkholderiales</taxon>
        <taxon>Burkholderiaceae</taxon>
        <taxon>Cupriavidus</taxon>
    </lineage>
</organism>
<dbReference type="GO" id="GO:0003677">
    <property type="term" value="F:DNA binding"/>
    <property type="evidence" value="ECO:0007669"/>
    <property type="project" value="UniProtKB-KW"/>
</dbReference>
<feature type="domain" description="ChsH2 rubredoxin-like zinc ribbon" evidence="2">
    <location>
        <begin position="18"/>
        <end position="51"/>
    </location>
</feature>
<dbReference type="InterPro" id="IPR002878">
    <property type="entry name" value="ChsH2_C"/>
</dbReference>
<dbReference type="OrthoDB" id="5514845at2"/>
<dbReference type="Gene3D" id="6.10.30.10">
    <property type="match status" value="1"/>
</dbReference>
<evidence type="ECO:0000259" key="2">
    <source>
        <dbReference type="Pfam" id="PF12172"/>
    </source>
</evidence>
<evidence type="ECO:0000313" key="3">
    <source>
        <dbReference type="EMBL" id="QET06813.1"/>
    </source>
</evidence>
<dbReference type="EMBL" id="CP044067">
    <property type="protein sequence ID" value="QET06813.1"/>
    <property type="molecule type" value="Genomic_DNA"/>
</dbReference>
<proteinExistence type="predicted"/>
<keyword evidence="3" id="KW-0238">DNA-binding</keyword>
<evidence type="ECO:0000313" key="4">
    <source>
        <dbReference type="Proteomes" id="UP000322822"/>
    </source>
</evidence>
<dbReference type="Pfam" id="PF01796">
    <property type="entry name" value="OB_ChsH2_C"/>
    <property type="match status" value="1"/>
</dbReference>